<dbReference type="EMBL" id="NIZW01000004">
    <property type="protein sequence ID" value="PHQ36095.1"/>
    <property type="molecule type" value="Genomic_DNA"/>
</dbReference>
<dbReference type="RefSeq" id="WP_099260174.1">
    <property type="nucleotide sequence ID" value="NZ_NIZW01000004.1"/>
</dbReference>
<dbReference type="SUPFAM" id="SSF56281">
    <property type="entry name" value="Metallo-hydrolase/oxidoreductase"/>
    <property type="match status" value="1"/>
</dbReference>
<evidence type="ECO:0000313" key="2">
    <source>
        <dbReference type="EMBL" id="PHQ36095.1"/>
    </source>
</evidence>
<dbReference type="InterPro" id="IPR036866">
    <property type="entry name" value="RibonucZ/Hydroxyglut_hydro"/>
</dbReference>
<dbReference type="Pfam" id="PF12706">
    <property type="entry name" value="Lactamase_B_2"/>
    <property type="match status" value="1"/>
</dbReference>
<name>A0A2G1WAM6_9BACT</name>
<dbReference type="AlphaFoldDB" id="A0A2G1WAM6"/>
<dbReference type="GO" id="GO:0042781">
    <property type="term" value="F:3'-tRNA processing endoribonuclease activity"/>
    <property type="evidence" value="ECO:0007669"/>
    <property type="project" value="TreeGrafter"/>
</dbReference>
<dbReference type="PANTHER" id="PTHR46018:SF2">
    <property type="entry name" value="ZINC PHOSPHODIESTERASE ELAC PROTEIN 1"/>
    <property type="match status" value="1"/>
</dbReference>
<dbReference type="Proteomes" id="UP000225740">
    <property type="component" value="Unassembled WGS sequence"/>
</dbReference>
<sequence length="256" mass="28949">MKTLEVHCLGTAGYHPNESRHTSCYFLPKCGVLLDAGTGIFRLPELIETDHLDILLSHAHLDHVVGLTFLLDILYQRPVKEVRVWGQAEKLAAIQEHLFHESLFPVPLPVTWHSIDEKPEWDLHGTTMSWRPQEHPGGSVAYRLETPQLESSPSDSAAVLLYVTDTLGTEDPATLQWMSGADLLMHECNFDDQNQKWAEKTGHCYLKKVLDIARQTQPQRLLLTHINPIAELELNDEDELLECPIQIATDGLHVAF</sequence>
<dbReference type="InterPro" id="IPR001279">
    <property type="entry name" value="Metallo-B-lactamas"/>
</dbReference>
<accession>A0A2G1WAM6</accession>
<dbReference type="GeneID" id="90608032"/>
<dbReference type="PANTHER" id="PTHR46018">
    <property type="entry name" value="ZINC PHOSPHODIESTERASE ELAC PROTEIN 1"/>
    <property type="match status" value="1"/>
</dbReference>
<feature type="domain" description="Metallo-beta-lactamase" evidence="1">
    <location>
        <begin position="32"/>
        <end position="226"/>
    </location>
</feature>
<gene>
    <name evidence="2" type="ORF">CEE69_07400</name>
</gene>
<dbReference type="OrthoDB" id="9800940at2"/>
<organism evidence="2 3">
    <name type="scientific">Rhodopirellula bahusiensis</name>
    <dbReference type="NCBI Taxonomy" id="2014065"/>
    <lineage>
        <taxon>Bacteria</taxon>
        <taxon>Pseudomonadati</taxon>
        <taxon>Planctomycetota</taxon>
        <taxon>Planctomycetia</taxon>
        <taxon>Pirellulales</taxon>
        <taxon>Pirellulaceae</taxon>
        <taxon>Rhodopirellula</taxon>
    </lineage>
</organism>
<keyword evidence="3" id="KW-1185">Reference proteome</keyword>
<proteinExistence type="predicted"/>
<dbReference type="Gene3D" id="3.60.15.10">
    <property type="entry name" value="Ribonuclease Z/Hydroxyacylglutathione hydrolase-like"/>
    <property type="match status" value="1"/>
</dbReference>
<evidence type="ECO:0000313" key="3">
    <source>
        <dbReference type="Proteomes" id="UP000225740"/>
    </source>
</evidence>
<comment type="caution">
    <text evidence="2">The sequence shown here is derived from an EMBL/GenBank/DDBJ whole genome shotgun (WGS) entry which is preliminary data.</text>
</comment>
<evidence type="ECO:0000259" key="1">
    <source>
        <dbReference type="Pfam" id="PF12706"/>
    </source>
</evidence>
<protein>
    <submittedName>
        <fullName evidence="2">Ribonuclease Z</fullName>
    </submittedName>
</protein>
<reference evidence="2 3" key="1">
    <citation type="submission" date="2017-06" db="EMBL/GenBank/DDBJ databases">
        <title>Description of Rhodopirellula bahusiensis sp. nov.</title>
        <authorList>
            <person name="Kizina J."/>
            <person name="Harder J."/>
        </authorList>
    </citation>
    <scope>NUCLEOTIDE SEQUENCE [LARGE SCALE GENOMIC DNA]</scope>
    <source>
        <strain evidence="2 3">SWK21</strain>
    </source>
</reference>